<name>A0A380Z0E1_BACFN</name>
<accession>Q5LDT6</accession>
<proteinExistence type="predicted"/>
<dbReference type="EMBL" id="CR626927">
    <property type="protein sequence ID" value="CAH07719.1"/>
    <property type="molecule type" value="Genomic_DNA"/>
</dbReference>
<dbReference type="Proteomes" id="UP000006731">
    <property type="component" value="Chromosome"/>
</dbReference>
<organism evidence="1 2">
    <name type="scientific">Bacteroides fragilis (strain ATCC 25285 / DSM 2151 / CCUG 4856 / JCM 11019 / LMG 10263 / NCTC 9343 / Onslow / VPI 2553 / EN-2)</name>
    <dbReference type="NCBI Taxonomy" id="272559"/>
    <lineage>
        <taxon>Bacteria</taxon>
        <taxon>Pseudomonadati</taxon>
        <taxon>Bacteroidota</taxon>
        <taxon>Bacteroidia</taxon>
        <taxon>Bacteroidales</taxon>
        <taxon>Bacteroidaceae</taxon>
        <taxon>Bacteroides</taxon>
    </lineage>
</organism>
<sequence length="135" mass="15376">MELFSFLQVDSDLTAWFILDGQEYEMSHFDINFAQSVDHKGQPQDEVRGGIMSITLSQTLPENIYRWGMTSIPKNGSVIFKSKTTNPPLKINFINAYCIRFNRSIANEGGLESQLVISPDEMLINGISFDNHWVK</sequence>
<evidence type="ECO:0000313" key="1">
    <source>
        <dbReference type="EMBL" id="CAH07719.1"/>
    </source>
</evidence>
<dbReference type="AlphaFoldDB" id="A0A380Z0E1"/>
<dbReference type="HOGENOM" id="CLU_1881578_0_0_10"/>
<accession>A0A380Z0E1</accession>
<reference evidence="1 2" key="1">
    <citation type="journal article" date="2005" name="Science">
        <title>Extensive DNA inversions in the B. fragilis genome control variable gene expression.</title>
        <authorList>
            <person name="Cerdeno-Tarraga A.M."/>
            <person name="Patrick S."/>
            <person name="Crosmann L."/>
            <person name="Blakely G."/>
            <person name="Abratt V."/>
            <person name="Lennard N."/>
            <person name="Duerden B."/>
            <person name="Poxton I."/>
            <person name="Harris B."/>
            <person name="Quail M.A."/>
            <person name="Barron A."/>
            <person name="Clarck L."/>
            <person name="Corton C."/>
            <person name="Doggett J."/>
            <person name="Holden M.T.G."/>
            <person name="Larke N."/>
            <person name="Line A."/>
            <person name="Lord A."/>
            <person name="Norbertczak H."/>
            <person name="Ormond D."/>
            <person name="Price C."/>
            <person name="Rabbinowitsch E."/>
            <person name="Woodward J."/>
            <person name="Barrel B.G."/>
            <person name="Parkhill J."/>
        </authorList>
    </citation>
    <scope>NUCLEOTIDE SEQUENCE [LARGE SCALE GENOMIC DNA]</scope>
    <source>
        <strain evidence="2">ATCC 25285 / DSM 2151 / CCUG 4856 / JCM 11019 / LMG 10263 / NCTC 9343 / Onslow / VPI 2553 / EN-2</strain>
    </source>
</reference>
<gene>
    <name evidence="1" type="ORF">BF9343_1938</name>
</gene>
<dbReference type="RefSeq" id="WP_005787094.1">
    <property type="nucleotide sequence ID" value="NC_003228.3"/>
</dbReference>
<evidence type="ECO:0000313" key="2">
    <source>
        <dbReference type="Proteomes" id="UP000006731"/>
    </source>
</evidence>
<dbReference type="KEGG" id="bfs:BF9343_1938"/>
<dbReference type="GeneID" id="60366254"/>
<dbReference type="InterPro" id="IPR041408">
    <property type="entry name" value="Hcp_Tssd"/>
</dbReference>
<dbReference type="GO" id="GO:0033104">
    <property type="term" value="C:type VI protein secretion system complex"/>
    <property type="evidence" value="ECO:0007669"/>
    <property type="project" value="InterPro"/>
</dbReference>
<keyword evidence="2" id="KW-1185">Reference proteome</keyword>
<dbReference type="SMR" id="A0A380Z0E1"/>
<protein>
    <submittedName>
        <fullName evidence="1">Uncharacterized protein</fullName>
    </submittedName>
</protein>
<dbReference type="Pfam" id="PF17642">
    <property type="entry name" value="TssD"/>
    <property type="match status" value="1"/>
</dbReference>